<feature type="transmembrane region" description="Helical" evidence="1">
    <location>
        <begin position="978"/>
        <end position="1006"/>
    </location>
</feature>
<comment type="caution">
    <text evidence="2">The sequence shown here is derived from an EMBL/GenBank/DDBJ whole genome shotgun (WGS) entry which is preliminary data.</text>
</comment>
<feature type="transmembrane region" description="Helical" evidence="1">
    <location>
        <begin position="335"/>
        <end position="352"/>
    </location>
</feature>
<dbReference type="InterPro" id="IPR001036">
    <property type="entry name" value="Acrflvin-R"/>
</dbReference>
<feature type="transmembrane region" description="Helical" evidence="1">
    <location>
        <begin position="359"/>
        <end position="381"/>
    </location>
</feature>
<dbReference type="Gene3D" id="3.30.70.1320">
    <property type="entry name" value="Multidrug efflux transporter AcrB pore domain like"/>
    <property type="match status" value="1"/>
</dbReference>
<keyword evidence="1" id="KW-0472">Membrane</keyword>
<feature type="transmembrane region" description="Helical" evidence="1">
    <location>
        <begin position="419"/>
        <end position="439"/>
    </location>
</feature>
<keyword evidence="1" id="KW-1133">Transmembrane helix</keyword>
<dbReference type="PANTHER" id="PTHR32063">
    <property type="match status" value="1"/>
</dbReference>
<proteinExistence type="predicted"/>
<evidence type="ECO:0000256" key="1">
    <source>
        <dbReference type="SAM" id="Phobius"/>
    </source>
</evidence>
<dbReference type="Gene3D" id="3.30.2090.10">
    <property type="entry name" value="Multidrug efflux transporter AcrB TolC docking domain, DN and DC subdomains"/>
    <property type="match status" value="2"/>
</dbReference>
<feature type="transmembrane region" description="Helical" evidence="1">
    <location>
        <begin position="905"/>
        <end position="924"/>
    </location>
</feature>
<dbReference type="Gene3D" id="1.20.1640.10">
    <property type="entry name" value="Multidrug efflux transporter AcrB transmembrane domain"/>
    <property type="match status" value="2"/>
</dbReference>
<feature type="transmembrane region" description="Helical" evidence="1">
    <location>
        <begin position="953"/>
        <end position="972"/>
    </location>
</feature>
<feature type="transmembrane region" description="Helical" evidence="1">
    <location>
        <begin position="451"/>
        <end position="479"/>
    </location>
</feature>
<dbReference type="EMBL" id="JABKKF010000003">
    <property type="protein sequence ID" value="NPD91619.1"/>
    <property type="molecule type" value="Genomic_DNA"/>
</dbReference>
<keyword evidence="3" id="KW-1185">Reference proteome</keyword>
<keyword evidence="1" id="KW-0812">Transmembrane</keyword>
<dbReference type="Pfam" id="PF00873">
    <property type="entry name" value="ACR_tran"/>
    <property type="match status" value="1"/>
</dbReference>
<evidence type="ECO:0000313" key="2">
    <source>
        <dbReference type="EMBL" id="NPD91619.1"/>
    </source>
</evidence>
<sequence>MKSLSNFTVCMTMVVIMIIGIALIPRLDVGVKPPPEQGKTLTVTCSRKGASAKVMENSVTSVIEGILSGVKGVESVTSESFFGRCRIRVQMKKTADVTAARFEMSSLLRRIYSRLPEGTDYPSLSGGEVVNGSDGRNERLTLLTYYVNADMPEEEISECLENGFIGRVRQIGGVENVSLSGGSRHYMELSYDPLVLAGYGITSADIADAVRNFTGREDIVGDVTTGDDTRHTLIVTSGGVSIADIPVTTPGGDVIYLNSLVTQTEKKRAPDRYYRINGLNTVNISVDVAGDANAISLSSYIQREVDRISTILPAGMYLTLAHDAAEEERVEVGKLVNRSLLSLAVLLLFVWITRREWKYLFIIVSTLALNILFAIIIYWFLGLKLHVFSMAGMAVSMSLIIDSTIVMTDHYSYYRDRKAFLAILAAMLTTVGSLVSVWFLPEEWQRDLYDFARIISINLAVSLIVALIFVPALIGALHYDSTSHCRIHRVRCIAVLSRMYFWYVRMTQRRKWIAFALMAVMFGVALDWFADNINGRTNEVDEQELSLVIRGELPLGGTALELNRKVVMVEDYLKSCEGIKCFTTRIDGRGAYINVDFTDSCLATSLPYIIEQKVIGKLIGIGGSDWSTYGVSRMGFSNSLNLQHRSNCIWITGYNYDCVNRYAEEIARYIGANPRTRDVVVRVPDRNHEADELYMRYDHERMALYGIGATDLHSSLANLITTLEVGVYDNGAGKTDVVLKSVQTDMFDKWQIDNSYIRTGGHLSVSADRTSVDDRDIKVSDIADVSRREAKNCIPKRNQEYILSVEFNVLGSYVYVSDFMKDVVDHFNGMLPMGYRCVNPVYKGKSDKEAPYWVIGIVVVVVFFICAILFESLCMPLTIIFTIPVSFIGLFLTFAISGVPFGTGGLASMVMLAGIVVNSAIYILNEYSIFKTRMSGRRVSDARIYVKAYNHKIIPVLLTISSTVIGLVPFFFDGGKEPFWLSFATGVTGGLLFSVIVIQFALPIFVRLRK</sequence>
<dbReference type="Gene3D" id="3.30.70.1430">
    <property type="entry name" value="Multidrug efflux transporter AcrB pore domain"/>
    <property type="match status" value="2"/>
</dbReference>
<dbReference type="SUPFAM" id="SSF82866">
    <property type="entry name" value="Multidrug efflux transporter AcrB transmembrane domain"/>
    <property type="match status" value="2"/>
</dbReference>
<dbReference type="SUPFAM" id="SSF82693">
    <property type="entry name" value="Multidrug efflux transporter AcrB pore domain, PN1, PN2, PC1 and PC2 subdomains"/>
    <property type="match status" value="1"/>
</dbReference>
<name>A0ABX2AN18_9BACT</name>
<feature type="transmembrane region" description="Helical" evidence="1">
    <location>
        <begin position="387"/>
        <end position="407"/>
    </location>
</feature>
<evidence type="ECO:0000313" key="3">
    <source>
        <dbReference type="Proteomes" id="UP000714420"/>
    </source>
</evidence>
<accession>A0ABX2AN18</accession>
<dbReference type="Proteomes" id="UP000714420">
    <property type="component" value="Unassembled WGS sequence"/>
</dbReference>
<dbReference type="SUPFAM" id="SSF82714">
    <property type="entry name" value="Multidrug efflux transporter AcrB TolC docking domain, DN and DC subdomains"/>
    <property type="match status" value="2"/>
</dbReference>
<organism evidence="2 3">
    <name type="scientific">Xylanibacter muris</name>
    <dbReference type="NCBI Taxonomy" id="2736290"/>
    <lineage>
        <taxon>Bacteria</taxon>
        <taxon>Pseudomonadati</taxon>
        <taxon>Bacteroidota</taxon>
        <taxon>Bacteroidia</taxon>
        <taxon>Bacteroidales</taxon>
        <taxon>Prevotellaceae</taxon>
        <taxon>Xylanibacter</taxon>
    </lineage>
</organism>
<dbReference type="RefSeq" id="WP_172274533.1">
    <property type="nucleotide sequence ID" value="NZ_CASGMU010000018.1"/>
</dbReference>
<protein>
    <submittedName>
        <fullName evidence="2">Efflux RND transporter permease subunit</fullName>
    </submittedName>
</protein>
<gene>
    <name evidence="2" type="ORF">HPS56_04500</name>
</gene>
<reference evidence="2 3" key="1">
    <citation type="submission" date="2020-05" db="EMBL/GenBank/DDBJ databases">
        <title>Distinct polysaccharide utilization as determinants for interspecies competition between intestinal Prevotella spp.</title>
        <authorList>
            <person name="Galvez E.J.C."/>
            <person name="Iljazovic A."/>
            <person name="Strowig T."/>
        </authorList>
    </citation>
    <scope>NUCLEOTIDE SEQUENCE [LARGE SCALE GENOMIC DNA]</scope>
    <source>
        <strain evidence="2 3">PMUR</strain>
    </source>
</reference>
<feature type="transmembrane region" description="Helical" evidence="1">
    <location>
        <begin position="877"/>
        <end position="899"/>
    </location>
</feature>
<feature type="transmembrane region" description="Helical" evidence="1">
    <location>
        <begin position="7"/>
        <end position="27"/>
    </location>
</feature>
<feature type="transmembrane region" description="Helical" evidence="1">
    <location>
        <begin position="850"/>
        <end position="870"/>
    </location>
</feature>
<dbReference type="PANTHER" id="PTHR32063:SF0">
    <property type="entry name" value="SWARMING MOTILITY PROTEIN SWRC"/>
    <property type="match status" value="1"/>
</dbReference>
<dbReference type="Gene3D" id="3.30.70.1440">
    <property type="entry name" value="Multidrug efflux transporter AcrB pore domain"/>
    <property type="match status" value="1"/>
</dbReference>
<dbReference type="InterPro" id="IPR027463">
    <property type="entry name" value="AcrB_DN_DC_subdom"/>
</dbReference>
<feature type="transmembrane region" description="Helical" evidence="1">
    <location>
        <begin position="512"/>
        <end position="530"/>
    </location>
</feature>